<sequence>FEAVENTPTPPPRKRTGSEITTDGTLHISLMEENKKLKKDVEM</sequence>
<dbReference type="AlphaFoldDB" id="A0A3P7MRL0"/>
<evidence type="ECO:0000313" key="2">
    <source>
        <dbReference type="EMBL" id="VDM98265.1"/>
    </source>
</evidence>
<evidence type="ECO:0000313" key="3">
    <source>
        <dbReference type="Proteomes" id="UP000271087"/>
    </source>
</evidence>
<evidence type="ECO:0000256" key="1">
    <source>
        <dbReference type="SAM" id="MobiDB-lite"/>
    </source>
</evidence>
<feature type="non-terminal residue" evidence="2">
    <location>
        <position position="1"/>
    </location>
</feature>
<proteinExistence type="predicted"/>
<dbReference type="EMBL" id="UYRW01009895">
    <property type="protein sequence ID" value="VDM98265.1"/>
    <property type="molecule type" value="Genomic_DNA"/>
</dbReference>
<keyword evidence="3" id="KW-1185">Reference proteome</keyword>
<name>A0A3P7MRL0_ONCOC</name>
<accession>A0A3P7MRL0</accession>
<feature type="compositionally biased region" description="Basic and acidic residues" evidence="1">
    <location>
        <begin position="30"/>
        <end position="43"/>
    </location>
</feature>
<protein>
    <submittedName>
        <fullName evidence="2">Uncharacterized protein</fullName>
    </submittedName>
</protein>
<gene>
    <name evidence="2" type="ORF">NOO_LOCUS12184</name>
</gene>
<reference evidence="2 3" key="1">
    <citation type="submission" date="2018-08" db="EMBL/GenBank/DDBJ databases">
        <authorList>
            <person name="Laetsch R D."/>
            <person name="Stevens L."/>
            <person name="Kumar S."/>
            <person name="Blaxter L. M."/>
        </authorList>
    </citation>
    <scope>NUCLEOTIDE SEQUENCE [LARGE SCALE GENOMIC DNA]</scope>
</reference>
<feature type="region of interest" description="Disordered" evidence="1">
    <location>
        <begin position="1"/>
        <end position="43"/>
    </location>
</feature>
<dbReference type="Proteomes" id="UP000271087">
    <property type="component" value="Unassembled WGS sequence"/>
</dbReference>
<organism evidence="2 3">
    <name type="scientific">Onchocerca ochengi</name>
    <name type="common">Filarial nematode worm</name>
    <dbReference type="NCBI Taxonomy" id="42157"/>
    <lineage>
        <taxon>Eukaryota</taxon>
        <taxon>Metazoa</taxon>
        <taxon>Ecdysozoa</taxon>
        <taxon>Nematoda</taxon>
        <taxon>Chromadorea</taxon>
        <taxon>Rhabditida</taxon>
        <taxon>Spirurina</taxon>
        <taxon>Spiruromorpha</taxon>
        <taxon>Filarioidea</taxon>
        <taxon>Onchocercidae</taxon>
        <taxon>Onchocerca</taxon>
    </lineage>
</organism>